<dbReference type="Proteomes" id="UP000593572">
    <property type="component" value="Unassembled WGS sequence"/>
</dbReference>
<keyword evidence="2" id="KW-1185">Reference proteome</keyword>
<dbReference type="EMBL" id="JABEZX010000011">
    <property type="protein sequence ID" value="MBA0570779.1"/>
    <property type="molecule type" value="Genomic_DNA"/>
</dbReference>
<evidence type="ECO:0000313" key="1">
    <source>
        <dbReference type="EMBL" id="MBA0570779.1"/>
    </source>
</evidence>
<organism evidence="1 2">
    <name type="scientific">Gossypium lobatum</name>
    <dbReference type="NCBI Taxonomy" id="34289"/>
    <lineage>
        <taxon>Eukaryota</taxon>
        <taxon>Viridiplantae</taxon>
        <taxon>Streptophyta</taxon>
        <taxon>Embryophyta</taxon>
        <taxon>Tracheophyta</taxon>
        <taxon>Spermatophyta</taxon>
        <taxon>Magnoliopsida</taxon>
        <taxon>eudicotyledons</taxon>
        <taxon>Gunneridae</taxon>
        <taxon>Pentapetalae</taxon>
        <taxon>rosids</taxon>
        <taxon>malvids</taxon>
        <taxon>Malvales</taxon>
        <taxon>Malvaceae</taxon>
        <taxon>Malvoideae</taxon>
        <taxon>Gossypium</taxon>
    </lineage>
</organism>
<sequence length="85" mass="9889">MDSIKVNFDATYNQFTKKAIVNYVADSTEAEVRACRSAVVLAEELVFREVNYEEVIPRQGNRTTYIIVEKGRRFNELWVWAEEAP</sequence>
<accession>A0A7J8N1G9</accession>
<feature type="non-terminal residue" evidence="1">
    <location>
        <position position="1"/>
    </location>
</feature>
<protein>
    <submittedName>
        <fullName evidence="1">Uncharacterized protein</fullName>
    </submittedName>
</protein>
<evidence type="ECO:0000313" key="2">
    <source>
        <dbReference type="Proteomes" id="UP000593572"/>
    </source>
</evidence>
<name>A0A7J8N1G9_9ROSI</name>
<gene>
    <name evidence="1" type="ORF">Golob_004389</name>
</gene>
<dbReference type="AlphaFoldDB" id="A0A7J8N1G9"/>
<reference evidence="1 2" key="1">
    <citation type="journal article" date="2019" name="Genome Biol. Evol.">
        <title>Insights into the evolution of the New World diploid cottons (Gossypium, subgenus Houzingenia) based on genome sequencing.</title>
        <authorList>
            <person name="Grover C.E."/>
            <person name="Arick M.A. 2nd"/>
            <person name="Thrash A."/>
            <person name="Conover J.L."/>
            <person name="Sanders W.S."/>
            <person name="Peterson D.G."/>
            <person name="Frelichowski J.E."/>
            <person name="Scheffler J.A."/>
            <person name="Scheffler B.E."/>
            <person name="Wendel J.F."/>
        </authorList>
    </citation>
    <scope>NUCLEOTIDE SEQUENCE [LARGE SCALE GENOMIC DNA]</scope>
    <source>
        <strain evidence="1">157</strain>
        <tissue evidence="1">Leaf</tissue>
    </source>
</reference>
<proteinExistence type="predicted"/>
<comment type="caution">
    <text evidence="1">The sequence shown here is derived from an EMBL/GenBank/DDBJ whole genome shotgun (WGS) entry which is preliminary data.</text>
</comment>